<accession>X0W7J1</accession>
<proteinExistence type="predicted"/>
<dbReference type="AlphaFoldDB" id="X0W7J1"/>
<evidence type="ECO:0000313" key="1">
    <source>
        <dbReference type="EMBL" id="GAG26914.1"/>
    </source>
</evidence>
<gene>
    <name evidence="1" type="ORF">S01H1_53844</name>
</gene>
<organism evidence="1">
    <name type="scientific">marine sediment metagenome</name>
    <dbReference type="NCBI Taxonomy" id="412755"/>
    <lineage>
        <taxon>unclassified sequences</taxon>
        <taxon>metagenomes</taxon>
        <taxon>ecological metagenomes</taxon>
    </lineage>
</organism>
<protein>
    <submittedName>
        <fullName evidence="1">Uncharacterized protein</fullName>
    </submittedName>
</protein>
<reference evidence="1" key="1">
    <citation type="journal article" date="2014" name="Front. Microbiol.">
        <title>High frequency of phylogenetically diverse reductive dehalogenase-homologous genes in deep subseafloor sedimentary metagenomes.</title>
        <authorList>
            <person name="Kawai M."/>
            <person name="Futagami T."/>
            <person name="Toyoda A."/>
            <person name="Takaki Y."/>
            <person name="Nishi S."/>
            <person name="Hori S."/>
            <person name="Arai W."/>
            <person name="Tsubouchi T."/>
            <person name="Morono Y."/>
            <person name="Uchiyama I."/>
            <person name="Ito T."/>
            <person name="Fujiyama A."/>
            <person name="Inagaki F."/>
            <person name="Takami H."/>
        </authorList>
    </citation>
    <scope>NUCLEOTIDE SEQUENCE</scope>
    <source>
        <strain evidence="1">Expedition CK06-06</strain>
    </source>
</reference>
<dbReference type="EMBL" id="BARS01034889">
    <property type="protein sequence ID" value="GAG26914.1"/>
    <property type="molecule type" value="Genomic_DNA"/>
</dbReference>
<name>X0W7J1_9ZZZZ</name>
<comment type="caution">
    <text evidence="1">The sequence shown here is derived from an EMBL/GenBank/DDBJ whole genome shotgun (WGS) entry which is preliminary data.</text>
</comment>
<feature type="non-terminal residue" evidence="1">
    <location>
        <position position="226"/>
    </location>
</feature>
<sequence length="226" mass="24425">MLRDTYWSLDDHLVITDLRKLTPLLNWDGTDATRHKANLGAGVTTNNTDITESPAGTYTVLSAAHGLDLGDLAIIAGDDNTALNGEWEVTNDVSAGAWAFTADPGKGDTASNGTTEKSVELFAKYSIVHNNRLWLFNVKTDGDDNPHMILASEFEDPESFDTVNRSGVATGNAAFFTLTPDLKEINGVALFNRQLIISTHDGRLHRLSGLDAADYQFTTYFAGSAA</sequence>